<dbReference type="EMBL" id="SLWS01000002">
    <property type="protein sequence ID" value="TCO62340.1"/>
    <property type="molecule type" value="Genomic_DNA"/>
</dbReference>
<comment type="caution">
    <text evidence="1">The sequence shown here is derived from an EMBL/GenBank/DDBJ whole genome shotgun (WGS) entry which is preliminary data.</text>
</comment>
<keyword evidence="2" id="KW-1185">Reference proteome</keyword>
<accession>A0A4V2S837</accession>
<gene>
    <name evidence="1" type="ORF">EV192_102477</name>
</gene>
<evidence type="ECO:0000313" key="2">
    <source>
        <dbReference type="Proteomes" id="UP000295680"/>
    </source>
</evidence>
<dbReference type="AlphaFoldDB" id="A0A4V2S837"/>
<evidence type="ECO:0000313" key="1">
    <source>
        <dbReference type="EMBL" id="TCO62340.1"/>
    </source>
</evidence>
<dbReference type="Proteomes" id="UP000295680">
    <property type="component" value="Unassembled WGS sequence"/>
</dbReference>
<protein>
    <submittedName>
        <fullName evidence="1">Uncharacterized protein</fullName>
    </submittedName>
</protein>
<sequence length="203" mass="21743">MAAELCEGNSCRGGGHRARRVVTGPRICPRCDNRVTADLGRLLDLYRSCENRLTGRRRYQVGRVRGGRAAGITLDEDVMAARSDILAAMTSWAAIVVKERGLPQPPPRGCAELARFLGGHAEWLAGRPVARSIAEKADALASVVRRALQSDQSVRVDLGSCGHRGCDRTVSAVIGEGGAPVRCAAGHVLRPAEWLKRVGKATQ</sequence>
<reference evidence="1 2" key="1">
    <citation type="submission" date="2019-03" db="EMBL/GenBank/DDBJ databases">
        <title>Genomic Encyclopedia of Type Strains, Phase IV (KMG-IV): sequencing the most valuable type-strain genomes for metagenomic binning, comparative biology and taxonomic classification.</title>
        <authorList>
            <person name="Goeker M."/>
        </authorList>
    </citation>
    <scope>NUCLEOTIDE SEQUENCE [LARGE SCALE GENOMIC DNA]</scope>
    <source>
        <strain evidence="1 2">DSM 45934</strain>
    </source>
</reference>
<organism evidence="1 2">
    <name type="scientific">Actinocrispum wychmicini</name>
    <dbReference type="NCBI Taxonomy" id="1213861"/>
    <lineage>
        <taxon>Bacteria</taxon>
        <taxon>Bacillati</taxon>
        <taxon>Actinomycetota</taxon>
        <taxon>Actinomycetes</taxon>
        <taxon>Pseudonocardiales</taxon>
        <taxon>Pseudonocardiaceae</taxon>
        <taxon>Actinocrispum</taxon>
    </lineage>
</organism>
<name>A0A4V2S837_9PSEU</name>
<proteinExistence type="predicted"/>